<feature type="transmembrane region" description="Helical" evidence="13">
    <location>
        <begin position="31"/>
        <end position="57"/>
    </location>
</feature>
<accession>A0A7D5JCV9</accession>
<dbReference type="Pfam" id="PF02096">
    <property type="entry name" value="60KD_IMP"/>
    <property type="match status" value="1"/>
</dbReference>
<evidence type="ECO:0000313" key="16">
    <source>
        <dbReference type="Proteomes" id="UP000509638"/>
    </source>
</evidence>
<feature type="transmembrane region" description="Helical" evidence="13">
    <location>
        <begin position="148"/>
        <end position="176"/>
    </location>
</feature>
<keyword evidence="5 13" id="KW-1133">Transmembrane helix</keyword>
<name>A0A7D5JCV9_9MICO</name>
<dbReference type="NCBIfam" id="TIGR03592">
    <property type="entry name" value="yidC_oxa1_cterm"/>
    <property type="match status" value="1"/>
</dbReference>
<dbReference type="GO" id="GO:0032977">
    <property type="term" value="F:membrane insertase activity"/>
    <property type="evidence" value="ECO:0007669"/>
    <property type="project" value="InterPro"/>
</dbReference>
<dbReference type="RefSeq" id="WP_178011132.1">
    <property type="nucleotide sequence ID" value="NZ_CP058316.1"/>
</dbReference>
<dbReference type="InterPro" id="IPR028055">
    <property type="entry name" value="YidC/Oxa/ALB_C"/>
</dbReference>
<dbReference type="EMBL" id="CP058316">
    <property type="protein sequence ID" value="QLD11300.1"/>
    <property type="molecule type" value="Genomic_DNA"/>
</dbReference>
<comment type="subunit">
    <text evidence="8">Interacts with the Sec translocase complex via SecD. Specifically interacts with transmembrane segments of nascent integral membrane proteins during membrane integration.</text>
</comment>
<evidence type="ECO:0000256" key="13">
    <source>
        <dbReference type="SAM" id="Phobius"/>
    </source>
</evidence>
<comment type="function">
    <text evidence="7">Required for the insertion and/or proper folding and/or complex formation of integral membrane proteins into the membrane. Involved in integration of membrane proteins that insert both dependently and independently of the Sec translocase complex, as well as at least some lipoproteins. Aids folding of multispanning membrane proteins.</text>
</comment>
<evidence type="ECO:0000256" key="8">
    <source>
        <dbReference type="ARBA" id="ARBA00026028"/>
    </source>
</evidence>
<dbReference type="PANTHER" id="PTHR12428:SF65">
    <property type="entry name" value="CYTOCHROME C OXIDASE ASSEMBLY PROTEIN COX18, MITOCHONDRIAL"/>
    <property type="match status" value="1"/>
</dbReference>
<dbReference type="PANTHER" id="PTHR12428">
    <property type="entry name" value="OXA1"/>
    <property type="match status" value="1"/>
</dbReference>
<evidence type="ECO:0000256" key="3">
    <source>
        <dbReference type="ARBA" id="ARBA00015325"/>
    </source>
</evidence>
<evidence type="ECO:0000256" key="11">
    <source>
        <dbReference type="ARBA" id="ARBA00033342"/>
    </source>
</evidence>
<keyword evidence="6 13" id="KW-0472">Membrane</keyword>
<evidence type="ECO:0000313" key="15">
    <source>
        <dbReference type="EMBL" id="QLD11300.1"/>
    </source>
</evidence>
<reference evidence="15 16" key="1">
    <citation type="submission" date="2020-06" db="EMBL/GenBank/DDBJ databases">
        <authorList>
            <person name="Jo H."/>
        </authorList>
    </citation>
    <scope>NUCLEOTIDE SEQUENCE [LARGE SCALE GENOMIC DNA]</scope>
    <source>
        <strain evidence="15 16">I46</strain>
    </source>
</reference>
<evidence type="ECO:0000256" key="4">
    <source>
        <dbReference type="ARBA" id="ARBA00022692"/>
    </source>
</evidence>
<evidence type="ECO:0000256" key="1">
    <source>
        <dbReference type="ARBA" id="ARBA00004141"/>
    </source>
</evidence>
<evidence type="ECO:0000256" key="12">
    <source>
        <dbReference type="RuleBase" id="RU003945"/>
    </source>
</evidence>
<feature type="domain" description="Membrane insertase YidC/Oxa/ALB C-terminal" evidence="14">
    <location>
        <begin position="38"/>
        <end position="233"/>
    </location>
</feature>
<evidence type="ECO:0000256" key="5">
    <source>
        <dbReference type="ARBA" id="ARBA00022989"/>
    </source>
</evidence>
<organism evidence="15 16">
    <name type="scientific">Microbacterium oleivorans</name>
    <dbReference type="NCBI Taxonomy" id="273677"/>
    <lineage>
        <taxon>Bacteria</taxon>
        <taxon>Bacillati</taxon>
        <taxon>Actinomycetota</taxon>
        <taxon>Actinomycetes</taxon>
        <taxon>Micrococcales</taxon>
        <taxon>Microbacteriaceae</taxon>
        <taxon>Microbacterium</taxon>
    </lineage>
</organism>
<proteinExistence type="inferred from homology"/>
<dbReference type="GO" id="GO:0005886">
    <property type="term" value="C:plasma membrane"/>
    <property type="evidence" value="ECO:0007669"/>
    <property type="project" value="TreeGrafter"/>
</dbReference>
<gene>
    <name evidence="15" type="primary">yidC</name>
    <name evidence="15" type="ORF">HW566_05630</name>
</gene>
<dbReference type="Proteomes" id="UP000509638">
    <property type="component" value="Chromosome"/>
</dbReference>
<evidence type="ECO:0000256" key="9">
    <source>
        <dbReference type="ARBA" id="ARBA00031538"/>
    </source>
</evidence>
<sequence>MDLFSFPPLAAALDAVASLLAASTAALEPAFGGLAAAASVILVTVVVRTTLIPAGVAQARADRARARLAPRLRELQQRYRTDRERLQRETLKLYRDEDVSPTAGCLPLLVQAPVVGLLYGVFIHPTIAGHPNGLLAQTLLGVPLGSSLAGTVVAGAPSLGSIVVFGTVIAAIALVGELTRRAFRVTEASAALSGVLGVAQFATAVVAVFVPLAAGLYLAVTVAWTLAQRLILRRLLPPAPA</sequence>
<evidence type="ECO:0000256" key="10">
    <source>
        <dbReference type="ARBA" id="ARBA00033245"/>
    </source>
</evidence>
<dbReference type="AlphaFoldDB" id="A0A7D5JCV9"/>
<evidence type="ECO:0000256" key="6">
    <source>
        <dbReference type="ARBA" id="ARBA00023136"/>
    </source>
</evidence>
<feature type="transmembrane region" description="Helical" evidence="13">
    <location>
        <begin position="105"/>
        <end position="128"/>
    </location>
</feature>
<dbReference type="InterPro" id="IPR001708">
    <property type="entry name" value="YidC/ALB3/OXA1/COX18"/>
</dbReference>
<evidence type="ECO:0000256" key="7">
    <source>
        <dbReference type="ARBA" id="ARBA00025034"/>
    </source>
</evidence>
<evidence type="ECO:0000256" key="2">
    <source>
        <dbReference type="ARBA" id="ARBA00010527"/>
    </source>
</evidence>
<feature type="transmembrane region" description="Helical" evidence="13">
    <location>
        <begin position="216"/>
        <end position="232"/>
    </location>
</feature>
<comment type="subcellular location">
    <subcellularLocation>
        <location evidence="1 12">Membrane</location>
        <topology evidence="1 12">Multi-pass membrane protein</topology>
    </subcellularLocation>
</comment>
<dbReference type="GO" id="GO:0051205">
    <property type="term" value="P:protein insertion into membrane"/>
    <property type="evidence" value="ECO:0007669"/>
    <property type="project" value="TreeGrafter"/>
</dbReference>
<keyword evidence="4 12" id="KW-0812">Transmembrane</keyword>
<comment type="similarity">
    <text evidence="2">Belongs to the OXA1/ALB3/YidC family. Type 1 subfamily.</text>
</comment>
<protein>
    <recommendedName>
        <fullName evidence="3">Membrane protein insertase YidC</fullName>
    </recommendedName>
    <alternativeName>
        <fullName evidence="11">Foldase YidC</fullName>
    </alternativeName>
    <alternativeName>
        <fullName evidence="10">Membrane integrase YidC</fullName>
    </alternativeName>
    <alternativeName>
        <fullName evidence="9">Membrane protein YidC</fullName>
    </alternativeName>
</protein>
<evidence type="ECO:0000259" key="14">
    <source>
        <dbReference type="Pfam" id="PF02096"/>
    </source>
</evidence>